<dbReference type="Pfam" id="PF10103">
    <property type="entry name" value="Zincin_2"/>
    <property type="match status" value="1"/>
</dbReference>
<dbReference type="SUPFAM" id="SSF55486">
    <property type="entry name" value="Metalloproteases ('zincins'), catalytic domain"/>
    <property type="match status" value="1"/>
</dbReference>
<dbReference type="PANTHER" id="PTHR39420">
    <property type="match status" value="1"/>
</dbReference>
<evidence type="ECO:0000313" key="3">
    <source>
        <dbReference type="Proteomes" id="UP001519295"/>
    </source>
</evidence>
<dbReference type="PANTHER" id="PTHR39420:SF2">
    <property type="entry name" value="HYDROLASE"/>
    <property type="match status" value="1"/>
</dbReference>
<evidence type="ECO:0000256" key="1">
    <source>
        <dbReference type="SAM" id="MobiDB-lite"/>
    </source>
</evidence>
<feature type="compositionally biased region" description="Basic and acidic residues" evidence="1">
    <location>
        <begin position="11"/>
        <end position="23"/>
    </location>
</feature>
<sequence>MSDTPFGFGPADRDRDKDEERESGSSGRGSGTGGGQDGPKDPFGYGSHPASHDPAGGGGQDPQQNPFAAFGAGGLPGMPGMPGMPGGAAGNFDMNQLGQMLSQLGQMLSHAGTGPGDGGPVNYDLAAQLATQQLAQTTSSLTDQQRTAVSEAVRLAEMWLDPATSFPSAGGEVKAWTPSDWVRAGMPTWKRLCDPVANRLSSAWVEGLPDEVRNAAGPMLGMLGQMGGMAFGSQLGQGLAQLGKEVLTSTELGIPVGPERTTALLPEAIARFTEGLDRPAGEVTLYLAAREAAHQRLFTHVHWLRERLLGAVEDYARGITVDTSRIEELARGIDPSNPESIQEAMQSGMFEPEDTPEQKAALARLETLLALIEGWVDTVVAEALSERLPGASAMRETMRRRRASGGPAEQAFATIVGLELRPRRLRAAAELWQLLGSERGIDGRDAVWAHPDLIPSADDLDAPEAFVRGGSGGSGVPDNPIAELERQMAADAGKTPEQDAGKDDAGKDSDTAAESTDSDDDPDTGGGHREA</sequence>
<dbReference type="EMBL" id="JAGINU010000001">
    <property type="protein sequence ID" value="MBP2370729.1"/>
    <property type="molecule type" value="Genomic_DNA"/>
</dbReference>
<evidence type="ECO:0000313" key="2">
    <source>
        <dbReference type="EMBL" id="MBP2370729.1"/>
    </source>
</evidence>
<proteinExistence type="predicted"/>
<dbReference type="InterPro" id="IPR042271">
    <property type="entry name" value="Zinicin_2_N"/>
</dbReference>
<accession>A0ABS4W3I3</accession>
<protein>
    <submittedName>
        <fullName evidence="2">Hydrolase</fullName>
    </submittedName>
</protein>
<keyword evidence="3" id="KW-1185">Reference proteome</keyword>
<dbReference type="Proteomes" id="UP001519295">
    <property type="component" value="Unassembled WGS sequence"/>
</dbReference>
<feature type="region of interest" description="Disordered" evidence="1">
    <location>
        <begin position="1"/>
        <end position="92"/>
    </location>
</feature>
<dbReference type="GO" id="GO:0016787">
    <property type="term" value="F:hydrolase activity"/>
    <property type="evidence" value="ECO:0007669"/>
    <property type="project" value="UniProtKB-KW"/>
</dbReference>
<dbReference type="Gene3D" id="1.20.150.30">
    <property type="entry name" value="Zincin-like metallopeptidase, N-terminal domain"/>
    <property type="match status" value="1"/>
</dbReference>
<reference evidence="2 3" key="1">
    <citation type="submission" date="2021-03" db="EMBL/GenBank/DDBJ databases">
        <title>Sequencing the genomes of 1000 actinobacteria strains.</title>
        <authorList>
            <person name="Klenk H.-P."/>
        </authorList>
    </citation>
    <scope>NUCLEOTIDE SEQUENCE [LARGE SCALE GENOMIC DNA]</scope>
    <source>
        <strain evidence="2 3">DSM 45256</strain>
    </source>
</reference>
<keyword evidence="2" id="KW-0378">Hydrolase</keyword>
<feature type="compositionally biased region" description="Gly residues" evidence="1">
    <location>
        <begin position="26"/>
        <end position="37"/>
    </location>
</feature>
<organism evidence="2 3">
    <name type="scientific">Pseudonocardia parietis</name>
    <dbReference type="NCBI Taxonomy" id="570936"/>
    <lineage>
        <taxon>Bacteria</taxon>
        <taxon>Bacillati</taxon>
        <taxon>Actinomycetota</taxon>
        <taxon>Actinomycetes</taxon>
        <taxon>Pseudonocardiales</taxon>
        <taxon>Pseudonocardiaceae</taxon>
        <taxon>Pseudonocardia</taxon>
    </lineage>
</organism>
<name>A0ABS4W3I3_9PSEU</name>
<dbReference type="InterPro" id="IPR018766">
    <property type="entry name" value="Zinicin_2"/>
</dbReference>
<gene>
    <name evidence="2" type="ORF">JOF36_006425</name>
</gene>
<feature type="region of interest" description="Disordered" evidence="1">
    <location>
        <begin position="458"/>
        <end position="531"/>
    </location>
</feature>
<dbReference type="RefSeq" id="WP_210034229.1">
    <property type="nucleotide sequence ID" value="NZ_JAGINU010000001.1"/>
</dbReference>
<comment type="caution">
    <text evidence="2">The sequence shown here is derived from an EMBL/GenBank/DDBJ whole genome shotgun (WGS) entry which is preliminary data.</text>
</comment>
<feature type="compositionally biased region" description="Basic and acidic residues" evidence="1">
    <location>
        <begin position="483"/>
        <end position="510"/>
    </location>
</feature>
<dbReference type="NCBIfam" id="TIGR03624">
    <property type="entry name" value="putative hydrolase"/>
    <property type="match status" value="1"/>
</dbReference>